<accession>A0A7K0C5L0</accession>
<dbReference type="EMBL" id="WEGH01000005">
    <property type="protein sequence ID" value="MQY08741.1"/>
    <property type="molecule type" value="Genomic_DNA"/>
</dbReference>
<feature type="compositionally biased region" description="Pro residues" evidence="1">
    <location>
        <begin position="164"/>
        <end position="191"/>
    </location>
</feature>
<evidence type="ECO:0000256" key="1">
    <source>
        <dbReference type="SAM" id="MobiDB-lite"/>
    </source>
</evidence>
<comment type="caution">
    <text evidence="3">The sequence shown here is derived from an EMBL/GenBank/DDBJ whole genome shotgun (WGS) entry which is preliminary data.</text>
</comment>
<keyword evidence="2" id="KW-1133">Transmembrane helix</keyword>
<name>A0A7K0C5L0_9ACTN</name>
<reference evidence="3 4" key="1">
    <citation type="submission" date="2019-10" db="EMBL/GenBank/DDBJ databases">
        <title>Actinomadura rubteroloni sp. nov. and Actinomadura macrotermitis sp. nov., isolated from the gut of fungus growing-termite Macrotermes natalensis.</title>
        <authorList>
            <person name="Benndorf R."/>
            <person name="Martin K."/>
            <person name="Kuefner M."/>
            <person name="De Beer W."/>
            <person name="Kaster A.-K."/>
            <person name="Vollmers J."/>
            <person name="Poulsen M."/>
            <person name="Beemelmanns C."/>
        </authorList>
    </citation>
    <scope>NUCLEOTIDE SEQUENCE [LARGE SCALE GENOMIC DNA]</scope>
    <source>
        <strain evidence="3 4">RB68</strain>
    </source>
</reference>
<evidence type="ECO:0000256" key="2">
    <source>
        <dbReference type="SAM" id="Phobius"/>
    </source>
</evidence>
<proteinExistence type="predicted"/>
<feature type="region of interest" description="Disordered" evidence="1">
    <location>
        <begin position="164"/>
        <end position="217"/>
    </location>
</feature>
<dbReference type="AlphaFoldDB" id="A0A7K0C5L0"/>
<gene>
    <name evidence="3" type="ORF">ACRB68_68500</name>
</gene>
<organism evidence="3 4">
    <name type="scientific">Actinomadura macrotermitis</name>
    <dbReference type="NCBI Taxonomy" id="2585200"/>
    <lineage>
        <taxon>Bacteria</taxon>
        <taxon>Bacillati</taxon>
        <taxon>Actinomycetota</taxon>
        <taxon>Actinomycetes</taxon>
        <taxon>Streptosporangiales</taxon>
        <taxon>Thermomonosporaceae</taxon>
        <taxon>Actinomadura</taxon>
    </lineage>
</organism>
<evidence type="ECO:0000313" key="4">
    <source>
        <dbReference type="Proteomes" id="UP000487268"/>
    </source>
</evidence>
<sequence>MAVLNRGAAGDAAARDRFRAAITAALPGGHGGGPWNAGPAGSGAQGPQEGGAPVVAAHPDGPAPWVATAYEPGVAGAERFLEAVPLQTAPPAARARRGPGFQPYWLGSGEPALERPRAAAAVAEGPPERSLVAAILALAAVLAGLALLLAVLFACQPVVRTPPVPPSEPAPVPTPSVAPPTSSPSPVPSTPGAPTATGGEGDGAPLSSSRPPGRPAG</sequence>
<evidence type="ECO:0000313" key="3">
    <source>
        <dbReference type="EMBL" id="MQY08741.1"/>
    </source>
</evidence>
<keyword evidence="2" id="KW-0472">Membrane</keyword>
<feature type="compositionally biased region" description="Gly residues" evidence="1">
    <location>
        <begin position="30"/>
        <end position="44"/>
    </location>
</feature>
<feature type="region of interest" description="Disordered" evidence="1">
    <location>
        <begin position="30"/>
        <end position="58"/>
    </location>
</feature>
<keyword evidence="4" id="KW-1185">Reference proteome</keyword>
<protein>
    <submittedName>
        <fullName evidence="3">Uncharacterized protein</fullName>
    </submittedName>
</protein>
<dbReference type="Proteomes" id="UP000487268">
    <property type="component" value="Unassembled WGS sequence"/>
</dbReference>
<feature type="transmembrane region" description="Helical" evidence="2">
    <location>
        <begin position="131"/>
        <end position="154"/>
    </location>
</feature>
<keyword evidence="2" id="KW-0812">Transmembrane</keyword>